<name>A0ABV0WXT7_9TELE</name>
<organism evidence="2 3">
    <name type="scientific">Xenotaenia resolanae</name>
    <dbReference type="NCBI Taxonomy" id="208358"/>
    <lineage>
        <taxon>Eukaryota</taxon>
        <taxon>Metazoa</taxon>
        <taxon>Chordata</taxon>
        <taxon>Craniata</taxon>
        <taxon>Vertebrata</taxon>
        <taxon>Euteleostomi</taxon>
        <taxon>Actinopterygii</taxon>
        <taxon>Neopterygii</taxon>
        <taxon>Teleostei</taxon>
        <taxon>Neoteleostei</taxon>
        <taxon>Acanthomorphata</taxon>
        <taxon>Ovalentaria</taxon>
        <taxon>Atherinomorphae</taxon>
        <taxon>Cyprinodontiformes</taxon>
        <taxon>Goodeidae</taxon>
        <taxon>Xenotaenia</taxon>
    </lineage>
</organism>
<evidence type="ECO:0000313" key="3">
    <source>
        <dbReference type="Proteomes" id="UP001444071"/>
    </source>
</evidence>
<dbReference type="Proteomes" id="UP001444071">
    <property type="component" value="Unassembled WGS sequence"/>
</dbReference>
<feature type="region of interest" description="Disordered" evidence="1">
    <location>
        <begin position="52"/>
        <end position="113"/>
    </location>
</feature>
<evidence type="ECO:0000313" key="2">
    <source>
        <dbReference type="EMBL" id="MEQ2274436.1"/>
    </source>
</evidence>
<sequence length="113" mass="13129">MIDLLKNLMLPFKKAGAPLPRGWLDFLHTLSEVNIPISSVINPYARDEYRRFKTEGEGTPPSVKHRRTRRRRPITLSPHWSRSELENPKNADGKSKKSLRKTTLPPRWITFSP</sequence>
<evidence type="ECO:0000256" key="1">
    <source>
        <dbReference type="SAM" id="MobiDB-lite"/>
    </source>
</evidence>
<gene>
    <name evidence="2" type="ORF">XENORESO_022049</name>
</gene>
<keyword evidence="3" id="KW-1185">Reference proteome</keyword>
<accession>A0ABV0WXT7</accession>
<feature type="compositionally biased region" description="Basic residues" evidence="1">
    <location>
        <begin position="63"/>
        <end position="73"/>
    </location>
</feature>
<reference evidence="2 3" key="1">
    <citation type="submission" date="2021-06" db="EMBL/GenBank/DDBJ databases">
        <authorList>
            <person name="Palmer J.M."/>
        </authorList>
    </citation>
    <scope>NUCLEOTIDE SEQUENCE [LARGE SCALE GENOMIC DNA]</scope>
    <source>
        <strain evidence="2 3">XR_2019</strain>
        <tissue evidence="2">Muscle</tissue>
    </source>
</reference>
<protein>
    <submittedName>
        <fullName evidence="2">Uncharacterized protein</fullName>
    </submittedName>
</protein>
<proteinExistence type="predicted"/>
<comment type="caution">
    <text evidence="2">The sequence shown here is derived from an EMBL/GenBank/DDBJ whole genome shotgun (WGS) entry which is preliminary data.</text>
</comment>
<feature type="compositionally biased region" description="Basic and acidic residues" evidence="1">
    <location>
        <begin position="81"/>
        <end position="95"/>
    </location>
</feature>
<dbReference type="EMBL" id="JAHRIM010079783">
    <property type="protein sequence ID" value="MEQ2274436.1"/>
    <property type="molecule type" value="Genomic_DNA"/>
</dbReference>